<keyword evidence="2" id="KW-1185">Reference proteome</keyword>
<evidence type="ECO:0000313" key="1">
    <source>
        <dbReference type="EMBL" id="KAJ7616400.1"/>
    </source>
</evidence>
<reference evidence="1" key="1">
    <citation type="submission" date="2023-03" db="EMBL/GenBank/DDBJ databases">
        <title>Massive genome expansion in bonnet fungi (Mycena s.s.) driven by repeated elements and novel gene families across ecological guilds.</title>
        <authorList>
            <consortium name="Lawrence Berkeley National Laboratory"/>
            <person name="Harder C.B."/>
            <person name="Miyauchi S."/>
            <person name="Viragh M."/>
            <person name="Kuo A."/>
            <person name="Thoen E."/>
            <person name="Andreopoulos B."/>
            <person name="Lu D."/>
            <person name="Skrede I."/>
            <person name="Drula E."/>
            <person name="Henrissat B."/>
            <person name="Morin E."/>
            <person name="Kohler A."/>
            <person name="Barry K."/>
            <person name="LaButti K."/>
            <person name="Morin E."/>
            <person name="Salamov A."/>
            <person name="Lipzen A."/>
            <person name="Mereny Z."/>
            <person name="Hegedus B."/>
            <person name="Baldrian P."/>
            <person name="Stursova M."/>
            <person name="Weitz H."/>
            <person name="Taylor A."/>
            <person name="Grigoriev I.V."/>
            <person name="Nagy L.G."/>
            <person name="Martin F."/>
            <person name="Kauserud H."/>
        </authorList>
    </citation>
    <scope>NUCLEOTIDE SEQUENCE</scope>
    <source>
        <strain evidence="1">9284</strain>
    </source>
</reference>
<comment type="caution">
    <text evidence="1">The sequence shown here is derived from an EMBL/GenBank/DDBJ whole genome shotgun (WGS) entry which is preliminary data.</text>
</comment>
<dbReference type="AlphaFoldDB" id="A0AAD7BC43"/>
<evidence type="ECO:0008006" key="3">
    <source>
        <dbReference type="Google" id="ProtNLM"/>
    </source>
</evidence>
<dbReference type="SUPFAM" id="SSF52047">
    <property type="entry name" value="RNI-like"/>
    <property type="match status" value="1"/>
</dbReference>
<name>A0AAD7BC43_9AGAR</name>
<dbReference type="Gene3D" id="3.80.10.10">
    <property type="entry name" value="Ribonuclease Inhibitor"/>
    <property type="match status" value="1"/>
</dbReference>
<sequence>MDMSTARSDTRSFTNVRALWRQATKVFKKAPKSTSTAVVDQIRPKQSAYIFTLPTEILMEILVLSCEVDDENETLNQPTHNIPLHLVQICAPLRDLALHTPELWSSITISLDHTSQWDVRATANLVESWFAKGRPGSLRLRILSSDYYHHTNELSPLLKLITSRAHDWRSLSLIHCPDGLTKDVVYEMTQHSFDSLEEIEIHAFASMSGVLFTPLRPLPKLSAVHLRTTCIPTMTQDVALLFLPWQQLSILRVAATLLATQFLENLVGCSQLRVLEVYISCDEQTARTPQIELPNLTQLSLTLFSAPAGSSAEYFLRRLVLPALDNLDLCFIGRHTWTPLASGFWSTYAGQLHTLTLSNVSFETHSIAIDVLASLTSLRWLKLVGRETRLMGSVFKTLQKHGSVLSRLERLDVGVVDSDISSEPPCDALRSFMSFLRVCPSIVYAHVVDWTDVEERRDDVLDAEVEIFMLQTELRASGADVRWRRRGSASGLLSG</sequence>
<accession>A0AAD7BC43</accession>
<organism evidence="1 2">
    <name type="scientific">Roridomyces roridus</name>
    <dbReference type="NCBI Taxonomy" id="1738132"/>
    <lineage>
        <taxon>Eukaryota</taxon>
        <taxon>Fungi</taxon>
        <taxon>Dikarya</taxon>
        <taxon>Basidiomycota</taxon>
        <taxon>Agaricomycotina</taxon>
        <taxon>Agaricomycetes</taxon>
        <taxon>Agaricomycetidae</taxon>
        <taxon>Agaricales</taxon>
        <taxon>Marasmiineae</taxon>
        <taxon>Mycenaceae</taxon>
        <taxon>Roridomyces</taxon>
    </lineage>
</organism>
<proteinExistence type="predicted"/>
<dbReference type="Proteomes" id="UP001221142">
    <property type="component" value="Unassembled WGS sequence"/>
</dbReference>
<dbReference type="InterPro" id="IPR032675">
    <property type="entry name" value="LRR_dom_sf"/>
</dbReference>
<protein>
    <recommendedName>
        <fullName evidence="3">F-box domain-containing protein</fullName>
    </recommendedName>
</protein>
<gene>
    <name evidence="1" type="ORF">FB45DRAFT_228808</name>
</gene>
<dbReference type="EMBL" id="JARKIF010000022">
    <property type="protein sequence ID" value="KAJ7616400.1"/>
    <property type="molecule type" value="Genomic_DNA"/>
</dbReference>
<evidence type="ECO:0000313" key="2">
    <source>
        <dbReference type="Proteomes" id="UP001221142"/>
    </source>
</evidence>